<name>A0A0N4TUE5_BRUPA</name>
<reference evidence="2 3" key="2">
    <citation type="submission" date="2018-11" db="EMBL/GenBank/DDBJ databases">
        <authorList>
            <consortium name="Pathogen Informatics"/>
        </authorList>
    </citation>
    <scope>NUCLEOTIDE SEQUENCE [LARGE SCALE GENOMIC DNA]</scope>
</reference>
<proteinExistence type="predicted"/>
<sequence length="119" mass="13270">MHKYPEWVQEIFRDSSNHNIKIDHANSTARQNLTPSKSSSSSLSHYHHQRTLDVSSRIETSQTAAVKVGTRLSQIKLGKTLDVSSRIETSQTAAVKVGTRLSQIKLDILNVKTGNQTNE</sequence>
<organism evidence="4">
    <name type="scientific">Brugia pahangi</name>
    <name type="common">Filarial nematode worm</name>
    <dbReference type="NCBI Taxonomy" id="6280"/>
    <lineage>
        <taxon>Eukaryota</taxon>
        <taxon>Metazoa</taxon>
        <taxon>Ecdysozoa</taxon>
        <taxon>Nematoda</taxon>
        <taxon>Chromadorea</taxon>
        <taxon>Rhabditida</taxon>
        <taxon>Spirurina</taxon>
        <taxon>Spiruromorpha</taxon>
        <taxon>Filarioidea</taxon>
        <taxon>Onchocercidae</taxon>
        <taxon>Brugia</taxon>
    </lineage>
</organism>
<accession>A0A0N4TUE5</accession>
<keyword evidence="3" id="KW-1185">Reference proteome</keyword>
<dbReference type="AlphaFoldDB" id="A0A0N4TUE5"/>
<reference evidence="4" key="1">
    <citation type="submission" date="2017-02" db="UniProtKB">
        <authorList>
            <consortium name="WormBaseParasite"/>
        </authorList>
    </citation>
    <scope>IDENTIFICATION</scope>
</reference>
<evidence type="ECO:0000313" key="2">
    <source>
        <dbReference type="EMBL" id="VDN93557.1"/>
    </source>
</evidence>
<evidence type="ECO:0000313" key="4">
    <source>
        <dbReference type="WBParaSite" id="BPAG_0001240901-mRNA-1"/>
    </source>
</evidence>
<evidence type="ECO:0000313" key="3">
    <source>
        <dbReference type="Proteomes" id="UP000278627"/>
    </source>
</evidence>
<dbReference type="Proteomes" id="UP000278627">
    <property type="component" value="Unassembled WGS sequence"/>
</dbReference>
<protein>
    <submittedName>
        <fullName evidence="4">Type III secretion system protein</fullName>
    </submittedName>
</protein>
<dbReference type="EMBL" id="UZAD01013287">
    <property type="protein sequence ID" value="VDN93557.1"/>
    <property type="molecule type" value="Genomic_DNA"/>
</dbReference>
<dbReference type="WBParaSite" id="BPAG_0001240901-mRNA-1">
    <property type="protein sequence ID" value="BPAG_0001240901-mRNA-1"/>
    <property type="gene ID" value="BPAG_0001240901"/>
</dbReference>
<feature type="region of interest" description="Disordered" evidence="1">
    <location>
        <begin position="25"/>
        <end position="55"/>
    </location>
</feature>
<gene>
    <name evidence="2" type="ORF">BPAG_LOCUS12371</name>
</gene>
<feature type="compositionally biased region" description="Polar residues" evidence="1">
    <location>
        <begin position="25"/>
        <end position="35"/>
    </location>
</feature>
<evidence type="ECO:0000256" key="1">
    <source>
        <dbReference type="SAM" id="MobiDB-lite"/>
    </source>
</evidence>